<evidence type="ECO:0000256" key="4">
    <source>
        <dbReference type="ARBA" id="ARBA00023163"/>
    </source>
</evidence>
<evidence type="ECO:0000259" key="7">
    <source>
        <dbReference type="PROSITE" id="PS50048"/>
    </source>
</evidence>
<dbReference type="GO" id="GO:0005634">
    <property type="term" value="C:nucleus"/>
    <property type="evidence" value="ECO:0007669"/>
    <property type="project" value="UniProtKB-SubCell"/>
</dbReference>
<dbReference type="SMART" id="SM00066">
    <property type="entry name" value="GAL4"/>
    <property type="match status" value="1"/>
</dbReference>
<feature type="region of interest" description="Disordered" evidence="6">
    <location>
        <begin position="278"/>
        <end position="297"/>
    </location>
</feature>
<reference evidence="8 9" key="1">
    <citation type="submission" date="2019-04" db="EMBL/GenBank/DDBJ databases">
        <title>Friends and foes A comparative genomics study of 23 Aspergillus species from section Flavi.</title>
        <authorList>
            <consortium name="DOE Joint Genome Institute"/>
            <person name="Kjaerbolling I."/>
            <person name="Vesth T."/>
            <person name="Frisvad J.C."/>
            <person name="Nybo J.L."/>
            <person name="Theobald S."/>
            <person name="Kildgaard S."/>
            <person name="Isbrandt T."/>
            <person name="Kuo A."/>
            <person name="Sato A."/>
            <person name="Lyhne E.K."/>
            <person name="Kogle M.E."/>
            <person name="Wiebenga A."/>
            <person name="Kun R.S."/>
            <person name="Lubbers R.J."/>
            <person name="Makela M.R."/>
            <person name="Barry K."/>
            <person name="Chovatia M."/>
            <person name="Clum A."/>
            <person name="Daum C."/>
            <person name="Haridas S."/>
            <person name="He G."/>
            <person name="LaButti K."/>
            <person name="Lipzen A."/>
            <person name="Mondo S."/>
            <person name="Riley R."/>
            <person name="Salamov A."/>
            <person name="Simmons B.A."/>
            <person name="Magnuson J.K."/>
            <person name="Henrissat B."/>
            <person name="Mortensen U.H."/>
            <person name="Larsen T.O."/>
            <person name="Devries R.P."/>
            <person name="Grigoriev I.V."/>
            <person name="Machida M."/>
            <person name="Baker S.E."/>
            <person name="Andersen M.R."/>
        </authorList>
    </citation>
    <scope>NUCLEOTIDE SEQUENCE [LARGE SCALE GENOMIC DNA]</scope>
    <source>
        <strain evidence="8 9">CBS 117625</strain>
    </source>
</reference>
<sequence>MARSFYTLEDEVGFDPQSQQDVLSLSHPTQASSQQMVVDRIIGPNTAIPEGEKSRNATRRRIPVACNRCRKRKIKCSGDIGDGQGCSNCRSSGNTHCQFLRVNSSMLQTKATGWPYSFMNGTLSLAHQRQGTYISSVATRQELLSANPSNFRVTSLSRPPPAFCISSTEPQQSYSRPGFGQDHMANYDEDPSAAYGSQPAAYGVPTILPQGALGDYYGVPWSRTCHSGLSVTRGGLLPDHEAQGTFHHSDYAYIMSAPGTQSTDTGFVPSMVALSSAGQEADRTLPTPSGRNQLQSGLSVLPTSSDAISGLPQQDCRVGHPWTPKAIITANSARSMKQYTPEPFNAAPLNRAKPPPSNTQEMVLGYSPMTSASASSPLMPSCGTFTRLNPANSGEELQRSEEAPMRRPILTESARLSLVEDSSTIYGYCSSERRKGPKPGTSGMLMNGLPYTRPPEQLQSTSSSLAFSLPAADGLSDPGATVEAHRTQALSNPGGFYSEAC</sequence>
<dbReference type="GeneID" id="43636174"/>
<dbReference type="InterPro" id="IPR036864">
    <property type="entry name" value="Zn2-C6_fun-type_DNA-bd_sf"/>
</dbReference>
<proteinExistence type="predicted"/>
<name>A0A5N6SJV6_ASPPS</name>
<dbReference type="PROSITE" id="PS50048">
    <property type="entry name" value="ZN2_CY6_FUNGAL_2"/>
    <property type="match status" value="1"/>
</dbReference>
<evidence type="ECO:0000313" key="9">
    <source>
        <dbReference type="Proteomes" id="UP000325672"/>
    </source>
</evidence>
<dbReference type="GO" id="GO:0003677">
    <property type="term" value="F:DNA binding"/>
    <property type="evidence" value="ECO:0007669"/>
    <property type="project" value="UniProtKB-KW"/>
</dbReference>
<dbReference type="Proteomes" id="UP000325672">
    <property type="component" value="Unassembled WGS sequence"/>
</dbReference>
<evidence type="ECO:0000256" key="5">
    <source>
        <dbReference type="ARBA" id="ARBA00023242"/>
    </source>
</evidence>
<protein>
    <recommendedName>
        <fullName evidence="7">Zn(2)-C6 fungal-type domain-containing protein</fullName>
    </recommendedName>
</protein>
<gene>
    <name evidence="8" type="ORF">BDV38DRAFT_173104</name>
</gene>
<feature type="compositionally biased region" description="Polar residues" evidence="6">
    <location>
        <begin position="286"/>
        <end position="297"/>
    </location>
</feature>
<dbReference type="CDD" id="cd00067">
    <property type="entry name" value="GAL4"/>
    <property type="match status" value="1"/>
</dbReference>
<dbReference type="PANTHER" id="PTHR46910:SF37">
    <property type="entry name" value="ZN(II)2CYS6 TRANSCRIPTION FACTOR (EUROFUNG)"/>
    <property type="match status" value="1"/>
</dbReference>
<evidence type="ECO:0000256" key="6">
    <source>
        <dbReference type="SAM" id="MobiDB-lite"/>
    </source>
</evidence>
<dbReference type="PANTHER" id="PTHR46910">
    <property type="entry name" value="TRANSCRIPTION FACTOR PDR1"/>
    <property type="match status" value="1"/>
</dbReference>
<comment type="subcellular location">
    <subcellularLocation>
        <location evidence="1">Nucleus</location>
    </subcellularLocation>
</comment>
<keyword evidence="5" id="KW-0539">Nucleus</keyword>
<dbReference type="PROSITE" id="PS00463">
    <property type="entry name" value="ZN2_CY6_FUNGAL_1"/>
    <property type="match status" value="1"/>
</dbReference>
<dbReference type="GO" id="GO:0000981">
    <property type="term" value="F:DNA-binding transcription factor activity, RNA polymerase II-specific"/>
    <property type="evidence" value="ECO:0007669"/>
    <property type="project" value="InterPro"/>
</dbReference>
<dbReference type="InterPro" id="IPR001138">
    <property type="entry name" value="Zn2Cys6_DnaBD"/>
</dbReference>
<dbReference type="InterPro" id="IPR050987">
    <property type="entry name" value="AtrR-like"/>
</dbReference>
<dbReference type="Gene3D" id="4.10.240.10">
    <property type="entry name" value="Zn(2)-C6 fungal-type DNA-binding domain"/>
    <property type="match status" value="1"/>
</dbReference>
<dbReference type="SUPFAM" id="SSF57701">
    <property type="entry name" value="Zn2/Cys6 DNA-binding domain"/>
    <property type="match status" value="1"/>
</dbReference>
<dbReference type="AlphaFoldDB" id="A0A5N6SJV6"/>
<dbReference type="OrthoDB" id="5394557at2759"/>
<evidence type="ECO:0000256" key="3">
    <source>
        <dbReference type="ARBA" id="ARBA00023125"/>
    </source>
</evidence>
<dbReference type="GO" id="GO:0008270">
    <property type="term" value="F:zinc ion binding"/>
    <property type="evidence" value="ECO:0007669"/>
    <property type="project" value="InterPro"/>
</dbReference>
<accession>A0A5N6SJV6</accession>
<keyword evidence="2" id="KW-0805">Transcription regulation</keyword>
<keyword evidence="9" id="KW-1185">Reference proteome</keyword>
<keyword evidence="4" id="KW-0804">Transcription</keyword>
<evidence type="ECO:0000256" key="2">
    <source>
        <dbReference type="ARBA" id="ARBA00023015"/>
    </source>
</evidence>
<evidence type="ECO:0000313" key="8">
    <source>
        <dbReference type="EMBL" id="KAE8133971.1"/>
    </source>
</evidence>
<keyword evidence="3" id="KW-0238">DNA-binding</keyword>
<evidence type="ECO:0000256" key="1">
    <source>
        <dbReference type="ARBA" id="ARBA00004123"/>
    </source>
</evidence>
<dbReference type="RefSeq" id="XP_031910034.1">
    <property type="nucleotide sequence ID" value="XM_032051964.1"/>
</dbReference>
<dbReference type="EMBL" id="ML743609">
    <property type="protein sequence ID" value="KAE8133971.1"/>
    <property type="molecule type" value="Genomic_DNA"/>
</dbReference>
<dbReference type="Pfam" id="PF00172">
    <property type="entry name" value="Zn_clus"/>
    <property type="match status" value="1"/>
</dbReference>
<feature type="domain" description="Zn(2)-C6 fungal-type" evidence="7">
    <location>
        <begin position="65"/>
        <end position="99"/>
    </location>
</feature>
<organism evidence="8 9">
    <name type="scientific">Aspergillus pseudotamarii</name>
    <dbReference type="NCBI Taxonomy" id="132259"/>
    <lineage>
        <taxon>Eukaryota</taxon>
        <taxon>Fungi</taxon>
        <taxon>Dikarya</taxon>
        <taxon>Ascomycota</taxon>
        <taxon>Pezizomycotina</taxon>
        <taxon>Eurotiomycetes</taxon>
        <taxon>Eurotiomycetidae</taxon>
        <taxon>Eurotiales</taxon>
        <taxon>Aspergillaceae</taxon>
        <taxon>Aspergillus</taxon>
        <taxon>Aspergillus subgen. Circumdati</taxon>
    </lineage>
</organism>
<dbReference type="GO" id="GO:0009893">
    <property type="term" value="P:positive regulation of metabolic process"/>
    <property type="evidence" value="ECO:0007669"/>
    <property type="project" value="UniProtKB-ARBA"/>
</dbReference>